<evidence type="ECO:0000313" key="3">
    <source>
        <dbReference type="EMBL" id="MCZ4244104.1"/>
    </source>
</evidence>
<organism evidence="3 4">
    <name type="scientific">Pedobacter punctiformis</name>
    <dbReference type="NCBI Taxonomy" id="3004097"/>
    <lineage>
        <taxon>Bacteria</taxon>
        <taxon>Pseudomonadati</taxon>
        <taxon>Bacteroidota</taxon>
        <taxon>Sphingobacteriia</taxon>
        <taxon>Sphingobacteriales</taxon>
        <taxon>Sphingobacteriaceae</taxon>
        <taxon>Pedobacter</taxon>
    </lineage>
</organism>
<dbReference type="InterPro" id="IPR026341">
    <property type="entry name" value="T9SS_type_B"/>
</dbReference>
<reference evidence="3" key="1">
    <citation type="submission" date="2022-12" db="EMBL/GenBank/DDBJ databases">
        <title>Genome sequence of HCMS5-2.</title>
        <authorList>
            <person name="Woo H."/>
        </authorList>
    </citation>
    <scope>NUCLEOTIDE SEQUENCE</scope>
    <source>
        <strain evidence="3">HCMS5-2</strain>
    </source>
</reference>
<dbReference type="InterPro" id="IPR036168">
    <property type="entry name" value="AP2_Mu_C_sf"/>
</dbReference>
<keyword evidence="4" id="KW-1185">Reference proteome</keyword>
<evidence type="ECO:0000313" key="4">
    <source>
        <dbReference type="Proteomes" id="UP001144347"/>
    </source>
</evidence>
<accession>A0ABT4L854</accession>
<dbReference type="RefSeq" id="WP_269427169.1">
    <property type="nucleotide sequence ID" value="NZ_JAPWGM010000002.1"/>
</dbReference>
<feature type="chain" id="PRO_5045996924" evidence="1">
    <location>
        <begin position="24"/>
        <end position="1839"/>
    </location>
</feature>
<feature type="domain" description="DUF11" evidence="2">
    <location>
        <begin position="1098"/>
        <end position="1214"/>
    </location>
</feature>
<feature type="domain" description="DUF11" evidence="2">
    <location>
        <begin position="1630"/>
        <end position="1744"/>
    </location>
</feature>
<dbReference type="InterPro" id="IPR001434">
    <property type="entry name" value="OmcB-like_DUF11"/>
</dbReference>
<feature type="domain" description="DUF11" evidence="2">
    <location>
        <begin position="1364"/>
        <end position="1478"/>
    </location>
</feature>
<feature type="domain" description="DUF11" evidence="2">
    <location>
        <begin position="974"/>
        <end position="1081"/>
    </location>
</feature>
<feature type="domain" description="DUF11" evidence="2">
    <location>
        <begin position="1492"/>
        <end position="1604"/>
    </location>
</feature>
<dbReference type="Gene3D" id="2.60.40.1170">
    <property type="entry name" value="Mu homology domain, subdomain B"/>
    <property type="match status" value="1"/>
</dbReference>
<dbReference type="Pfam" id="PF13585">
    <property type="entry name" value="CHU_C"/>
    <property type="match status" value="1"/>
</dbReference>
<dbReference type="SUPFAM" id="SSF49447">
    <property type="entry name" value="Second domain of Mu2 adaptin subunit (ap50) of ap2 adaptor"/>
    <property type="match status" value="1"/>
</dbReference>
<protein>
    <submittedName>
        <fullName evidence="3">Gliding motility-associated C-terminal domain-containing protein</fullName>
    </submittedName>
</protein>
<dbReference type="EMBL" id="JAPWGM010000002">
    <property type="protein sequence ID" value="MCZ4244104.1"/>
    <property type="molecule type" value="Genomic_DNA"/>
</dbReference>
<dbReference type="InterPro" id="IPR013783">
    <property type="entry name" value="Ig-like_fold"/>
</dbReference>
<evidence type="ECO:0000256" key="1">
    <source>
        <dbReference type="SAM" id="SignalP"/>
    </source>
</evidence>
<dbReference type="NCBIfam" id="TIGR04131">
    <property type="entry name" value="Bac_Flav_CTERM"/>
    <property type="match status" value="1"/>
</dbReference>
<dbReference type="PANTHER" id="PTHR34819">
    <property type="entry name" value="LARGE CYSTEINE-RICH PERIPLASMIC PROTEIN OMCB"/>
    <property type="match status" value="1"/>
</dbReference>
<dbReference type="Proteomes" id="UP001144347">
    <property type="component" value="Unassembled WGS sequence"/>
</dbReference>
<dbReference type="InterPro" id="IPR047589">
    <property type="entry name" value="DUF11_rpt"/>
</dbReference>
<name>A0ABT4L854_9SPHI</name>
<feature type="signal peptide" evidence="1">
    <location>
        <begin position="1"/>
        <end position="23"/>
    </location>
</feature>
<proteinExistence type="predicted"/>
<sequence length="1839" mass="194504">MKQFLRHVLFVCLIFLAAKSSSAEFIHPGTHLITGTSKTNSTRLLKPERNFGLFKSIANSKKGREISINLVKTDESCPNNGTIMATVTGTDEGAVITYEYQNTNNPSNVITSTMPISGLGAGTYRVKAISTNIVNGAAVVEEAVAEITIIKTYKPIQATSTIVNTICTTGTDGQITVNVTAGVSGNKYVMVSAPATYLANTLPYQQSSNVFTGLPAGIYQIQVYDACGLYNTITATVSTRGDYANYYAYFRVSQTDCKKASIRHYMQAPKYPFTITTTITDATNTIVATETDTYTGVTNGADANLIQNIDFTNPAYTYPIKINVTTTDGCGKVRTHNNMMRYNQIALKGICAPNIGFEWDITNWDIMPSTDRDPNAVWPLIISWVNTSNASDFGSETTTGGTPYTGTIKGLTLNATYKVTITDACGHVRTANIVTNSSSNAGQKAWVQVIPGCADGYWIPNYGTNSTTGNKKIDQIKVLQSPAGSSLAVGQIIDGNPTLWSFTGGMVIQGHYVFEFTMGCEVDVVTVDAVGGGLRMTNSIMTPSSCNAADVQIFYSFQQGGQDIPVPPGYSPSGMRYALRDISKPGTLAFVFQASNTFLNVPNGTYDVLLTIDRTPSTACHDKVVGRITVANNGPVINSPSGFRCKSNAASTPFNVVIDAVGTGTLQYAITAKDGVPVSPVVWQTTSAFNNLSDGIYTIMAKDNCTTASTIFSTYSISTPSIRKNNICPAGNGSLVVNFVPGYNYQWFKNGVALADGGNISGTNTYELKFAPFNITAPTDEGTYSVHITYGSCVDETYSIELKNEVPNAGDDVVKVLCYSKPLTGINLTNFLAANAQANGVWSEVNTSGKLNSNIFDPNGLTPTAGPFQFKYTVTGYCNQTDESTISVQFNVTPPPTGETNQEFCTTSTSYTLADLKVTGEGIKWYSDANIATDLPLTTALVSGITYYASQTINGCEGNDRLAVMATLKDCTTDIKIAKTTAQTFYVPGQTVTYTITVSNTGAIDAKDVNIKDVAPSGTSIQSWTATGVPVTSGTGNIDETIPVLLKGTAAVYTIVLSIPSSFTAPLSNSTMVTTPTDPDPECGPCVTPPIQPSFVSDLVISKTDGKTTFTPGTATTYTIKVTNNGPSDATGIIVTDALPTGITAAQMSWTGNGTSGNGALNNTITNLVNGASLIYTVTINVPANFTGNLVNTASVVLPAGITDPDTNNNSATDTDTQLSSANVVTTKTLKNPAQTTYIPGQSVEYVVTVTNNGPSDAQNVVIKDTAPAGTVISSWTASGVGVAVPNTNGTGDINETISNMGNGAVVTYLITVKTPASLNSTFRNLVAVTSATPDPIPDVIANPDPSCPVCIPSPPVSPSPQSDLEITKTDGKTTFTPGTVTTYTIKVTNNGPSDATGIIVMDALPVGITAAQMSWTGNGTSGNGALNNTITSLVNGASLIYTVTINVPASFKGNLINTANIILPAGITDPNVVNNSAADIDTPDPVANLIITKTLKDANQTTYIPGEIVQYLVKVINNGPSDAQNVVIKDTAPAGTVISSWTVKGTSVTPPNASGSGDLNESIAILPNGATLVYEISVKTPDNFTQRFRNLVAVSSATLDPTPDVITDPDPNCPACIPSPYVDPVIRIDLSITKKSETQPVGVGYEYKYTIEVKNNSLFTANGVNVTDILPSEISYISHLVSVGSAEYQSSNRSLNWTVGVIQPGATATLTLTVKSDRSGSIVNTVNVKGNETDPNTNNNTATDIKEVLIFKIPNVITPNGDGKNDSFQVSGLELYPENTMLIFNRWGNEVFHSNGAYQNNWTGEGLNAGTYYYLLKIKDRSGTWQAYKGFITLLKNQ</sequence>
<keyword evidence="1" id="KW-0732">Signal</keyword>
<evidence type="ECO:0000259" key="2">
    <source>
        <dbReference type="Pfam" id="PF01345"/>
    </source>
</evidence>
<gene>
    <name evidence="3" type="ORF">O0955_08800</name>
</gene>
<dbReference type="InterPro" id="IPR051172">
    <property type="entry name" value="Chlamydia_OmcB"/>
</dbReference>
<comment type="caution">
    <text evidence="3">The sequence shown here is derived from an EMBL/GenBank/DDBJ whole genome shotgun (WGS) entry which is preliminary data.</text>
</comment>
<dbReference type="NCBIfam" id="TIGR01451">
    <property type="entry name" value="B_ant_repeat"/>
    <property type="match status" value="6"/>
</dbReference>
<feature type="domain" description="DUF11" evidence="2">
    <location>
        <begin position="1231"/>
        <end position="1338"/>
    </location>
</feature>
<dbReference type="Gene3D" id="2.60.40.10">
    <property type="entry name" value="Immunoglobulins"/>
    <property type="match status" value="2"/>
</dbReference>
<dbReference type="Pfam" id="PF01345">
    <property type="entry name" value="DUF11"/>
    <property type="match status" value="6"/>
</dbReference>
<dbReference type="PANTHER" id="PTHR34819:SF3">
    <property type="entry name" value="CELL SURFACE PROTEIN"/>
    <property type="match status" value="1"/>
</dbReference>